<organism evidence="1 2">
    <name type="scientific">Caerostris darwini</name>
    <dbReference type="NCBI Taxonomy" id="1538125"/>
    <lineage>
        <taxon>Eukaryota</taxon>
        <taxon>Metazoa</taxon>
        <taxon>Ecdysozoa</taxon>
        <taxon>Arthropoda</taxon>
        <taxon>Chelicerata</taxon>
        <taxon>Arachnida</taxon>
        <taxon>Araneae</taxon>
        <taxon>Araneomorphae</taxon>
        <taxon>Entelegynae</taxon>
        <taxon>Araneoidea</taxon>
        <taxon>Araneidae</taxon>
        <taxon>Caerostris</taxon>
    </lineage>
</organism>
<reference evidence="1 2" key="1">
    <citation type="submission" date="2021-06" db="EMBL/GenBank/DDBJ databases">
        <title>Caerostris darwini draft genome.</title>
        <authorList>
            <person name="Kono N."/>
            <person name="Arakawa K."/>
        </authorList>
    </citation>
    <scope>NUCLEOTIDE SEQUENCE [LARGE SCALE GENOMIC DNA]</scope>
</reference>
<proteinExistence type="predicted"/>
<protein>
    <submittedName>
        <fullName evidence="1">Uncharacterized protein</fullName>
    </submittedName>
</protein>
<name>A0AAV4QMX1_9ARAC</name>
<accession>A0AAV4QMX1</accession>
<dbReference type="AlphaFoldDB" id="A0AAV4QMX1"/>
<evidence type="ECO:0000313" key="1">
    <source>
        <dbReference type="EMBL" id="GIY09696.1"/>
    </source>
</evidence>
<dbReference type="Proteomes" id="UP001054837">
    <property type="component" value="Unassembled WGS sequence"/>
</dbReference>
<comment type="caution">
    <text evidence="1">The sequence shown here is derived from an EMBL/GenBank/DDBJ whole genome shotgun (WGS) entry which is preliminary data.</text>
</comment>
<evidence type="ECO:0000313" key="2">
    <source>
        <dbReference type="Proteomes" id="UP001054837"/>
    </source>
</evidence>
<gene>
    <name evidence="1" type="ORF">CDAR_266771</name>
</gene>
<sequence>MDKKINLAWEALDDVSVSQDKCIKISLNNFSFIVRENVRKRNRLIKRWQKCKCPYNRRLLNKTQTKCRELITEHKQTFWHELNVTVFKNIYKYSKIRTPPMCSNLFIFDTVKELGGSDEFYFKNGYFYVAETDLKIQPRLLNSINYQMQACTFSSMSKYILRIKKKKNTRFQKAVKESPKNYLLIEKFDMTEEYDMENELLHFLDVENFNETNACHEMHSEQPKCIAVSLELCELYYQAIGKLIGYRHIKYIRRYLYHLRSVANNWCQFKKDCYIVRQLRCNTLYYRIAYIYRNSTCLSSVVAHYFGIVLSQHTNIVTKLSQNEEIRICSFGGGSTSDVVGLIKVLESVFNVTENIHVSIIDIDHKWQNACITVLKGLKCFGNSICKIDFIVADFTRRFNDKVKHAIENAHIVSIVKCISEELENRKRSYLVCFKNFFLKLICATS</sequence>
<dbReference type="EMBL" id="BPLQ01004675">
    <property type="protein sequence ID" value="GIY09696.1"/>
    <property type="molecule type" value="Genomic_DNA"/>
</dbReference>
<keyword evidence="2" id="KW-1185">Reference proteome</keyword>